<organism evidence="2 3">
    <name type="scientific">Methanobrevibacter curvatus</name>
    <dbReference type="NCBI Taxonomy" id="49547"/>
    <lineage>
        <taxon>Archaea</taxon>
        <taxon>Methanobacteriati</taxon>
        <taxon>Methanobacteriota</taxon>
        <taxon>Methanomada group</taxon>
        <taxon>Methanobacteria</taxon>
        <taxon>Methanobacteriales</taxon>
        <taxon>Methanobacteriaceae</taxon>
        <taxon>Methanobrevibacter</taxon>
    </lineage>
</organism>
<evidence type="ECO:0000259" key="1">
    <source>
        <dbReference type="Pfam" id="PF09820"/>
    </source>
</evidence>
<dbReference type="Pfam" id="PF08011">
    <property type="entry name" value="PDDEXK_9"/>
    <property type="match status" value="1"/>
</dbReference>
<comment type="caution">
    <text evidence="2">The sequence shown here is derived from an EMBL/GenBank/DDBJ whole genome shotgun (WGS) entry which is preliminary data.</text>
</comment>
<dbReference type="PANTHER" id="PTHR34825:SF1">
    <property type="entry name" value="AAA-ATPASE-LIKE DOMAIN-CONTAINING PROTEIN"/>
    <property type="match status" value="1"/>
</dbReference>
<proteinExistence type="predicted"/>
<dbReference type="PANTHER" id="PTHR34825">
    <property type="entry name" value="CONSERVED PROTEIN, WITH A WEAK D-GALACTARATE DEHYDRATASE/ALTRONATE HYDROLASE DOMAIN"/>
    <property type="match status" value="1"/>
</dbReference>
<dbReference type="EMBL" id="LWMV01000003">
    <property type="protein sequence ID" value="KZX16888.1"/>
    <property type="molecule type" value="Genomic_DNA"/>
</dbReference>
<protein>
    <submittedName>
        <fullName evidence="2">Putative AAA-ATPase</fullName>
    </submittedName>
</protein>
<feature type="domain" description="AAA-ATPase-like" evidence="1">
    <location>
        <begin position="5"/>
        <end position="201"/>
    </location>
</feature>
<dbReference type="Gene3D" id="3.40.50.300">
    <property type="entry name" value="P-loop containing nucleotide triphosphate hydrolases"/>
    <property type="match status" value="1"/>
</dbReference>
<sequence>MQKLPVGIQTFSKIREKNYLYVDKTENIFNLIENGEIYFLSRPRRFGKSLLVSTLEELFSANKELFKDLYIYDKWDWDKKYPVIVLDFGSMDYKNSDELKDSLFDLLNRTSKKFEIELISKTLSQRFGELIENINKKFNQKVVILIDEYDKPIIDHITNLEIADGNRKTLNNFYQSLKANDKFLKFVFITGISKFSSTSIFSGLNNLTDITLDKDYAAICGYTHKELEKYFKGHIKKLGNEESLNYKETVNKIEDWYDGYTWDGKTKVYNPFSTLLLFNKRKFSNYWFSSGTPTFLIEILKKENNLQPIIQPIPAIEDDLDTFEIENIHPITLLFQTGYLTIKEINNNHGVMEYILDIPNYEVRESLIRRLVNAYTNLSTENLKELKNKTYTSILDKDSKGLLDVLESIYHRLSYPLKGDDEKYYHGIFLVALYFLGIESQGEVTTYSGRADIIFKIKGKTIIIEIKYSSTKSTKTMIKEAFKQIKEKKYYTRYKDENPIYLALAFSKNDIDCEFKNKLE</sequence>
<dbReference type="PATRIC" id="fig|49547.3.peg.18"/>
<dbReference type="Pfam" id="PF09820">
    <property type="entry name" value="AAA-ATPase_like"/>
    <property type="match status" value="1"/>
</dbReference>
<dbReference type="OrthoDB" id="115611at2157"/>
<dbReference type="SUPFAM" id="SSF52540">
    <property type="entry name" value="P-loop containing nucleoside triphosphate hydrolases"/>
    <property type="match status" value="1"/>
</dbReference>
<dbReference type="InterPro" id="IPR012547">
    <property type="entry name" value="PDDEXK_9"/>
</dbReference>
<reference evidence="2 3" key="1">
    <citation type="submission" date="2016-04" db="EMBL/GenBank/DDBJ databases">
        <title>Genome sequence of Methanobrevibacter curvatus DSM 11111.</title>
        <authorList>
            <person name="Poehlein A."/>
            <person name="Seedorf H."/>
            <person name="Daniel R."/>
        </authorList>
    </citation>
    <scope>NUCLEOTIDE SEQUENCE [LARGE SCALE GENOMIC DNA]</scope>
    <source>
        <strain evidence="2 3">DSM 11111</strain>
    </source>
</reference>
<dbReference type="InterPro" id="IPR018631">
    <property type="entry name" value="AAA-ATPase-like_dom"/>
</dbReference>
<gene>
    <name evidence="2" type="ORF">MBCUR_00170</name>
</gene>
<evidence type="ECO:0000313" key="3">
    <source>
        <dbReference type="Proteomes" id="UP000077245"/>
    </source>
</evidence>
<dbReference type="RefSeq" id="WP_067088641.1">
    <property type="nucleotide sequence ID" value="NZ_LWMV01000003.1"/>
</dbReference>
<keyword evidence="3" id="KW-1185">Reference proteome</keyword>
<evidence type="ECO:0000313" key="2">
    <source>
        <dbReference type="EMBL" id="KZX16888.1"/>
    </source>
</evidence>
<name>A0A166EQ24_9EURY</name>
<accession>A0A166EQ24</accession>
<dbReference type="Proteomes" id="UP000077245">
    <property type="component" value="Unassembled WGS sequence"/>
</dbReference>
<dbReference type="InterPro" id="IPR027417">
    <property type="entry name" value="P-loop_NTPase"/>
</dbReference>
<dbReference type="AlphaFoldDB" id="A0A166EQ24"/>